<keyword evidence="4" id="KW-1185">Reference proteome</keyword>
<dbReference type="Pfam" id="PF01553">
    <property type="entry name" value="Acyltransferase"/>
    <property type="match status" value="1"/>
</dbReference>
<dbReference type="Proteomes" id="UP001500221">
    <property type="component" value="Unassembled WGS sequence"/>
</dbReference>
<evidence type="ECO:0000259" key="2">
    <source>
        <dbReference type="SMART" id="SM00563"/>
    </source>
</evidence>
<accession>A0ABP9PMG8</accession>
<dbReference type="RefSeq" id="WP_345458587.1">
    <property type="nucleotide sequence ID" value="NZ_BAABKG010000003.1"/>
</dbReference>
<feature type="domain" description="Phospholipid/glycerol acyltransferase" evidence="2">
    <location>
        <begin position="33"/>
        <end position="142"/>
    </location>
</feature>
<keyword evidence="3" id="KW-0012">Acyltransferase</keyword>
<dbReference type="EMBL" id="BAABKG010000003">
    <property type="protein sequence ID" value="GAA5149046.1"/>
    <property type="molecule type" value="Genomic_DNA"/>
</dbReference>
<comment type="caution">
    <text evidence="3">The sequence shown here is derived from an EMBL/GenBank/DDBJ whole genome shotgun (WGS) entry which is preliminary data.</text>
</comment>
<evidence type="ECO:0000256" key="1">
    <source>
        <dbReference type="SAM" id="MobiDB-lite"/>
    </source>
</evidence>
<gene>
    <name evidence="3" type="ORF">GCM10023340_23750</name>
</gene>
<proteinExistence type="predicted"/>
<dbReference type="InterPro" id="IPR002123">
    <property type="entry name" value="Plipid/glycerol_acylTrfase"/>
</dbReference>
<dbReference type="CDD" id="cd07988">
    <property type="entry name" value="LPLAT_ABO13168-like"/>
    <property type="match status" value="1"/>
</dbReference>
<name>A0ABP9PMG8_9ACTN</name>
<dbReference type="SMART" id="SM00563">
    <property type="entry name" value="PlsC"/>
    <property type="match status" value="1"/>
</dbReference>
<evidence type="ECO:0000313" key="4">
    <source>
        <dbReference type="Proteomes" id="UP001500221"/>
    </source>
</evidence>
<sequence length="206" mass="22768">MSRRHFLVRRTLARGLLRLTRWRTEGEVPQRGILVGAPHTSNWDWVITMLLTWRSSVQIRLLVKESFFRGPLAPIMRATGAVALDRANPGATVRALLDDAGRDETFLLGIAAEGTRSRGEYWKSGFYRISRQTGIPVTLAYLDAPSRTVGWGPTFDLTGDVGADMDRIRAFYADKRGIRADQATVPRLREEGPAPTGTDGTDGAAT</sequence>
<feature type="region of interest" description="Disordered" evidence="1">
    <location>
        <begin position="182"/>
        <end position="206"/>
    </location>
</feature>
<feature type="compositionally biased region" description="Low complexity" evidence="1">
    <location>
        <begin position="193"/>
        <end position="206"/>
    </location>
</feature>
<keyword evidence="3" id="KW-0808">Transferase</keyword>
<evidence type="ECO:0000313" key="3">
    <source>
        <dbReference type="EMBL" id="GAA5149046.1"/>
    </source>
</evidence>
<dbReference type="SUPFAM" id="SSF69593">
    <property type="entry name" value="Glycerol-3-phosphate (1)-acyltransferase"/>
    <property type="match status" value="1"/>
</dbReference>
<reference evidence="4" key="1">
    <citation type="journal article" date="2019" name="Int. J. Syst. Evol. Microbiol.">
        <title>The Global Catalogue of Microorganisms (GCM) 10K type strain sequencing project: providing services to taxonomists for standard genome sequencing and annotation.</title>
        <authorList>
            <consortium name="The Broad Institute Genomics Platform"/>
            <consortium name="The Broad Institute Genome Sequencing Center for Infectious Disease"/>
            <person name="Wu L."/>
            <person name="Ma J."/>
        </authorList>
    </citation>
    <scope>NUCLEOTIDE SEQUENCE [LARGE SCALE GENOMIC DNA]</scope>
    <source>
        <strain evidence="4">JCM 18459</strain>
    </source>
</reference>
<organism evidence="3 4">
    <name type="scientific">Nocardioides marinquilinus</name>
    <dbReference type="NCBI Taxonomy" id="1210400"/>
    <lineage>
        <taxon>Bacteria</taxon>
        <taxon>Bacillati</taxon>
        <taxon>Actinomycetota</taxon>
        <taxon>Actinomycetes</taxon>
        <taxon>Propionibacteriales</taxon>
        <taxon>Nocardioidaceae</taxon>
        <taxon>Nocardioides</taxon>
    </lineage>
</organism>
<protein>
    <submittedName>
        <fullName evidence="3">1-acyl-sn-glycerol-3-phosphate acyltransferase</fullName>
    </submittedName>
</protein>
<dbReference type="GO" id="GO:0016746">
    <property type="term" value="F:acyltransferase activity"/>
    <property type="evidence" value="ECO:0007669"/>
    <property type="project" value="UniProtKB-KW"/>
</dbReference>